<dbReference type="Gene3D" id="3.40.50.300">
    <property type="entry name" value="P-loop containing nucleotide triphosphate hydrolases"/>
    <property type="match status" value="1"/>
</dbReference>
<sequence length="244" mass="26339">MTGHGQIITVFAPKGGCGKTTFATNLAVALHAAAHRVCLVDLDLAYGDIATTLSLRPRGTLSVGDTVWVTMPLAAYRPGLDCVPAPARPGDAERMPATLVRDLLILLSTRYDYIVVDTPPRLSAHVLTALDLSTHRVLLTTPERPALTHLRVTLDMLDLLSIRQHTRAIVVNRADAETGLTAADIDAILRNPIAAYLPSTWELAASINRGVPLTESSPKHPFSTAVRRFADTRIRGEEVSENVS</sequence>
<dbReference type="Proteomes" id="UP000199651">
    <property type="component" value="Unassembled WGS sequence"/>
</dbReference>
<dbReference type="Pfam" id="PF01656">
    <property type="entry name" value="CbiA"/>
    <property type="match status" value="1"/>
</dbReference>
<dbReference type="PANTHER" id="PTHR43384:SF13">
    <property type="entry name" value="SLR0110 PROTEIN"/>
    <property type="match status" value="1"/>
</dbReference>
<evidence type="ECO:0000313" key="2">
    <source>
        <dbReference type="EMBL" id="SDN85783.1"/>
    </source>
</evidence>
<dbReference type="RefSeq" id="WP_091368235.1">
    <property type="nucleotide sequence ID" value="NZ_FNDV01000003.1"/>
</dbReference>
<proteinExistence type="predicted"/>
<dbReference type="InterPro" id="IPR050625">
    <property type="entry name" value="ParA/MinD_ATPase"/>
</dbReference>
<dbReference type="GO" id="GO:0005524">
    <property type="term" value="F:ATP binding"/>
    <property type="evidence" value="ECO:0007669"/>
    <property type="project" value="TreeGrafter"/>
</dbReference>
<organism evidence="2 3">
    <name type="scientific">Actinokineospora alba</name>
    <dbReference type="NCBI Taxonomy" id="504798"/>
    <lineage>
        <taxon>Bacteria</taxon>
        <taxon>Bacillati</taxon>
        <taxon>Actinomycetota</taxon>
        <taxon>Actinomycetes</taxon>
        <taxon>Pseudonocardiales</taxon>
        <taxon>Pseudonocardiaceae</taxon>
        <taxon>Actinokineospora</taxon>
    </lineage>
</organism>
<dbReference type="OrthoDB" id="3448281at2"/>
<evidence type="ECO:0000259" key="1">
    <source>
        <dbReference type="Pfam" id="PF01656"/>
    </source>
</evidence>
<dbReference type="GO" id="GO:0009898">
    <property type="term" value="C:cytoplasmic side of plasma membrane"/>
    <property type="evidence" value="ECO:0007669"/>
    <property type="project" value="TreeGrafter"/>
</dbReference>
<dbReference type="InterPro" id="IPR002586">
    <property type="entry name" value="CobQ/CobB/MinD/ParA_Nub-bd_dom"/>
</dbReference>
<dbReference type="GO" id="GO:0016887">
    <property type="term" value="F:ATP hydrolysis activity"/>
    <property type="evidence" value="ECO:0007669"/>
    <property type="project" value="TreeGrafter"/>
</dbReference>
<reference evidence="3" key="1">
    <citation type="submission" date="2016-10" db="EMBL/GenBank/DDBJ databases">
        <authorList>
            <person name="Varghese N."/>
            <person name="Submissions S."/>
        </authorList>
    </citation>
    <scope>NUCLEOTIDE SEQUENCE [LARGE SCALE GENOMIC DNA]</scope>
    <source>
        <strain evidence="3">IBRC-M 10655</strain>
    </source>
</reference>
<dbReference type="AlphaFoldDB" id="A0A1H0ETY0"/>
<name>A0A1H0ETY0_9PSEU</name>
<dbReference type="InterPro" id="IPR027417">
    <property type="entry name" value="P-loop_NTPase"/>
</dbReference>
<dbReference type="GO" id="GO:0005829">
    <property type="term" value="C:cytosol"/>
    <property type="evidence" value="ECO:0007669"/>
    <property type="project" value="TreeGrafter"/>
</dbReference>
<dbReference type="GO" id="GO:0051782">
    <property type="term" value="P:negative regulation of cell division"/>
    <property type="evidence" value="ECO:0007669"/>
    <property type="project" value="TreeGrafter"/>
</dbReference>
<dbReference type="PANTHER" id="PTHR43384">
    <property type="entry name" value="SEPTUM SITE-DETERMINING PROTEIN MIND HOMOLOG, CHLOROPLASTIC-RELATED"/>
    <property type="match status" value="1"/>
</dbReference>
<feature type="domain" description="CobQ/CobB/MinD/ParA nucleotide binding" evidence="1">
    <location>
        <begin position="8"/>
        <end position="212"/>
    </location>
</feature>
<dbReference type="STRING" id="504798.SAMN05421871_103770"/>
<keyword evidence="3" id="KW-1185">Reference proteome</keyword>
<evidence type="ECO:0000313" key="3">
    <source>
        <dbReference type="Proteomes" id="UP000199651"/>
    </source>
</evidence>
<dbReference type="SUPFAM" id="SSF52540">
    <property type="entry name" value="P-loop containing nucleoside triphosphate hydrolases"/>
    <property type="match status" value="1"/>
</dbReference>
<dbReference type="EMBL" id="FNJB01000001">
    <property type="protein sequence ID" value="SDN85783.1"/>
    <property type="molecule type" value="Genomic_DNA"/>
</dbReference>
<accession>A0A1H0ETY0</accession>
<gene>
    <name evidence="2" type="ORF">SAMN05192558_10199</name>
</gene>
<protein>
    <submittedName>
        <fullName evidence="2">Pilus assembly protein CpaE</fullName>
    </submittedName>
</protein>